<evidence type="ECO:0000256" key="6">
    <source>
        <dbReference type="SAM" id="SignalP"/>
    </source>
</evidence>
<feature type="signal peptide" evidence="6">
    <location>
        <begin position="1"/>
        <end position="18"/>
    </location>
</feature>
<sequence length="216" mass="23996">MKLALLLCSLTLGGLMNAAGILVPRKDICRYPEPNTCDIYTQCLEARLHCGPAGYPIAYGLKYCNKSNSVRNQLSARGKEWITSTMLCLQRDLVKYADGSQKTTCGALKDYAFSTHPSCYIDGGVCLLPPGDWEVIVKTVGFVNLFDSSDALVAALKTVKGCVNFYEWLIEQGILKAINGLVGFAEDVWETLSIPFYIFIFFLSLFIFISLFWHST</sequence>
<proteinExistence type="inferred from homology"/>
<comment type="similarity">
    <text evidence="1">Belongs to the stanniocalcin family.</text>
</comment>
<evidence type="ECO:0000256" key="1">
    <source>
        <dbReference type="ARBA" id="ARBA00008693"/>
    </source>
</evidence>
<dbReference type="InterPro" id="IPR004978">
    <property type="entry name" value="Stanniocalcin"/>
</dbReference>
<keyword evidence="3" id="KW-0372">Hormone</keyword>
<keyword evidence="5" id="KW-0812">Transmembrane</keyword>
<evidence type="ECO:0000256" key="5">
    <source>
        <dbReference type="SAM" id="Phobius"/>
    </source>
</evidence>
<comment type="caution">
    <text evidence="7">The sequence shown here is derived from an EMBL/GenBank/DDBJ whole genome shotgun (WGS) entry which is preliminary data.</text>
</comment>
<evidence type="ECO:0000313" key="7">
    <source>
        <dbReference type="EMBL" id="OXV08997.1"/>
    </source>
</evidence>
<keyword evidence="4" id="KW-1015">Disulfide bond</keyword>
<dbReference type="GO" id="GO:0005179">
    <property type="term" value="F:hormone activity"/>
    <property type="evidence" value="ECO:0007669"/>
    <property type="project" value="UniProtKB-KW"/>
</dbReference>
<accession>A0A232LYW2</accession>
<feature type="chain" id="PRO_5012443874" description="Extracellular membrane protein CFEM domain-containing protein" evidence="6">
    <location>
        <begin position="19"/>
        <end position="216"/>
    </location>
</feature>
<protein>
    <recommendedName>
        <fullName evidence="9">Extracellular membrane protein CFEM domain-containing protein</fullName>
    </recommendedName>
</protein>
<dbReference type="PANTHER" id="PTHR11245">
    <property type="entry name" value="STANNIOCALCIN"/>
    <property type="match status" value="1"/>
</dbReference>
<dbReference type="Proteomes" id="UP000243515">
    <property type="component" value="Unassembled WGS sequence"/>
</dbReference>
<gene>
    <name evidence="7" type="ORF">Egran_03240</name>
</gene>
<reference evidence="7 8" key="1">
    <citation type="journal article" date="2015" name="Environ. Microbiol.">
        <title>Metagenome sequence of Elaphomyces granulatus from sporocarp tissue reveals Ascomycota ectomycorrhizal fingerprints of genome expansion and a Proteobacteria-rich microbiome.</title>
        <authorList>
            <person name="Quandt C.A."/>
            <person name="Kohler A."/>
            <person name="Hesse C.N."/>
            <person name="Sharpton T.J."/>
            <person name="Martin F."/>
            <person name="Spatafora J.W."/>
        </authorList>
    </citation>
    <scope>NUCLEOTIDE SEQUENCE [LARGE SCALE GENOMIC DNA]</scope>
    <source>
        <strain evidence="7 8">OSC145934</strain>
    </source>
</reference>
<name>A0A232LYW2_9EURO</name>
<evidence type="ECO:0000313" key="8">
    <source>
        <dbReference type="Proteomes" id="UP000243515"/>
    </source>
</evidence>
<keyword evidence="6" id="KW-0732">Signal</keyword>
<dbReference type="PANTHER" id="PTHR11245:SF6">
    <property type="entry name" value="DUF19 DOMAIN-CONTAINING PROTEIN"/>
    <property type="match status" value="1"/>
</dbReference>
<evidence type="ECO:0000256" key="3">
    <source>
        <dbReference type="ARBA" id="ARBA00022702"/>
    </source>
</evidence>
<dbReference type="GO" id="GO:0005576">
    <property type="term" value="C:extracellular region"/>
    <property type="evidence" value="ECO:0007669"/>
    <property type="project" value="InterPro"/>
</dbReference>
<comment type="subunit">
    <text evidence="2">Homodimer; disulfide-linked.</text>
</comment>
<dbReference type="EMBL" id="NPHW01003759">
    <property type="protein sequence ID" value="OXV08997.1"/>
    <property type="molecule type" value="Genomic_DNA"/>
</dbReference>
<keyword evidence="5" id="KW-0472">Membrane</keyword>
<evidence type="ECO:0008006" key="9">
    <source>
        <dbReference type="Google" id="ProtNLM"/>
    </source>
</evidence>
<keyword evidence="8" id="KW-1185">Reference proteome</keyword>
<dbReference type="OrthoDB" id="4306410at2759"/>
<keyword evidence="5" id="KW-1133">Transmembrane helix</keyword>
<evidence type="ECO:0000256" key="2">
    <source>
        <dbReference type="ARBA" id="ARBA00011748"/>
    </source>
</evidence>
<feature type="transmembrane region" description="Helical" evidence="5">
    <location>
        <begin position="194"/>
        <end position="213"/>
    </location>
</feature>
<evidence type="ECO:0000256" key="4">
    <source>
        <dbReference type="ARBA" id="ARBA00023157"/>
    </source>
</evidence>
<dbReference type="AlphaFoldDB" id="A0A232LYW2"/>
<organism evidence="7 8">
    <name type="scientific">Elaphomyces granulatus</name>
    <dbReference type="NCBI Taxonomy" id="519963"/>
    <lineage>
        <taxon>Eukaryota</taxon>
        <taxon>Fungi</taxon>
        <taxon>Dikarya</taxon>
        <taxon>Ascomycota</taxon>
        <taxon>Pezizomycotina</taxon>
        <taxon>Eurotiomycetes</taxon>
        <taxon>Eurotiomycetidae</taxon>
        <taxon>Eurotiales</taxon>
        <taxon>Elaphomycetaceae</taxon>
        <taxon>Elaphomyces</taxon>
    </lineage>
</organism>
<dbReference type="GO" id="GO:0006874">
    <property type="term" value="P:intracellular calcium ion homeostasis"/>
    <property type="evidence" value="ECO:0007669"/>
    <property type="project" value="TreeGrafter"/>
</dbReference>